<proteinExistence type="predicted"/>
<dbReference type="Proteomes" id="UP001459277">
    <property type="component" value="Unassembled WGS sequence"/>
</dbReference>
<keyword evidence="2" id="KW-1185">Reference proteome</keyword>
<dbReference type="EMBL" id="JAZDWU010000011">
    <property type="protein sequence ID" value="KAK9986701.1"/>
    <property type="molecule type" value="Genomic_DNA"/>
</dbReference>
<gene>
    <name evidence="1" type="ORF">SO802_031652</name>
</gene>
<name>A0AAW2BKU4_9ROSI</name>
<protein>
    <submittedName>
        <fullName evidence="1">Uncharacterized protein</fullName>
    </submittedName>
</protein>
<dbReference type="AlphaFoldDB" id="A0AAW2BKU4"/>
<feature type="non-terminal residue" evidence="1">
    <location>
        <position position="1"/>
    </location>
</feature>
<evidence type="ECO:0000313" key="1">
    <source>
        <dbReference type="EMBL" id="KAK9986701.1"/>
    </source>
</evidence>
<accession>A0AAW2BKU4</accession>
<evidence type="ECO:0000313" key="2">
    <source>
        <dbReference type="Proteomes" id="UP001459277"/>
    </source>
</evidence>
<sequence>PRFIVFLEVRRFYCAGRDSQRHFHVTSIIRDVGSFSGPALDSSCHLFDNGTTSSGSAFLCATANWGPHSETGGHCQVGLLSSTRSGRLMCQLLPE</sequence>
<comment type="caution">
    <text evidence="1">The sequence shown here is derived from an EMBL/GenBank/DDBJ whole genome shotgun (WGS) entry which is preliminary data.</text>
</comment>
<reference evidence="1 2" key="1">
    <citation type="submission" date="2024-01" db="EMBL/GenBank/DDBJ databases">
        <title>A telomere-to-telomere, gap-free genome of sweet tea (Lithocarpus litseifolius).</title>
        <authorList>
            <person name="Zhou J."/>
        </authorList>
    </citation>
    <scope>NUCLEOTIDE SEQUENCE [LARGE SCALE GENOMIC DNA]</scope>
    <source>
        <strain evidence="1">Zhou-2022a</strain>
        <tissue evidence="1">Leaf</tissue>
    </source>
</reference>
<organism evidence="1 2">
    <name type="scientific">Lithocarpus litseifolius</name>
    <dbReference type="NCBI Taxonomy" id="425828"/>
    <lineage>
        <taxon>Eukaryota</taxon>
        <taxon>Viridiplantae</taxon>
        <taxon>Streptophyta</taxon>
        <taxon>Embryophyta</taxon>
        <taxon>Tracheophyta</taxon>
        <taxon>Spermatophyta</taxon>
        <taxon>Magnoliopsida</taxon>
        <taxon>eudicotyledons</taxon>
        <taxon>Gunneridae</taxon>
        <taxon>Pentapetalae</taxon>
        <taxon>rosids</taxon>
        <taxon>fabids</taxon>
        <taxon>Fagales</taxon>
        <taxon>Fagaceae</taxon>
        <taxon>Lithocarpus</taxon>
    </lineage>
</organism>